<gene>
    <name evidence="3" type="ORF">JCM9152_3654</name>
</gene>
<keyword evidence="1" id="KW-0067">ATP-binding</keyword>
<keyword evidence="1" id="KW-0547">Nucleotide-binding</keyword>
<evidence type="ECO:0000313" key="4">
    <source>
        <dbReference type="Proteomes" id="UP000018895"/>
    </source>
</evidence>
<dbReference type="OrthoDB" id="9803907at2"/>
<dbReference type="Gene3D" id="3.30.1490.20">
    <property type="entry name" value="ATP-grasp fold, A domain"/>
    <property type="match status" value="1"/>
</dbReference>
<protein>
    <recommendedName>
        <fullName evidence="2">ATP-grasp domain-containing protein</fullName>
    </recommendedName>
</protein>
<dbReference type="PROSITE" id="PS50975">
    <property type="entry name" value="ATP_GRASP"/>
    <property type="match status" value="1"/>
</dbReference>
<dbReference type="RefSeq" id="WP_035346431.1">
    <property type="nucleotide sequence ID" value="NZ_BAUU01000029.1"/>
</dbReference>
<dbReference type="EMBL" id="BAUU01000029">
    <property type="protein sequence ID" value="GAE32135.1"/>
    <property type="molecule type" value="Genomic_DNA"/>
</dbReference>
<comment type="caution">
    <text evidence="3">The sequence shown here is derived from an EMBL/GenBank/DDBJ whole genome shotgun (WGS) entry which is preliminary data.</text>
</comment>
<dbReference type="InterPro" id="IPR013815">
    <property type="entry name" value="ATP_grasp_subdomain_1"/>
</dbReference>
<keyword evidence="4" id="KW-1185">Reference proteome</keyword>
<accession>W4QJ35</accession>
<organism evidence="3 4">
    <name type="scientific">Halalkalibacter hemicellulosilyticusJCM 9152</name>
    <dbReference type="NCBI Taxonomy" id="1236971"/>
    <lineage>
        <taxon>Bacteria</taxon>
        <taxon>Bacillati</taxon>
        <taxon>Bacillota</taxon>
        <taxon>Bacilli</taxon>
        <taxon>Bacillales</taxon>
        <taxon>Bacillaceae</taxon>
        <taxon>Halalkalibacter</taxon>
    </lineage>
</organism>
<dbReference type="Gene3D" id="3.30.470.20">
    <property type="entry name" value="ATP-grasp fold, B domain"/>
    <property type="match status" value="1"/>
</dbReference>
<evidence type="ECO:0000313" key="3">
    <source>
        <dbReference type="EMBL" id="GAE32135.1"/>
    </source>
</evidence>
<dbReference type="Proteomes" id="UP000018895">
    <property type="component" value="Unassembled WGS sequence"/>
</dbReference>
<dbReference type="STRING" id="1236971.JCM9152_3654"/>
<dbReference type="GO" id="GO:0005524">
    <property type="term" value="F:ATP binding"/>
    <property type="evidence" value="ECO:0007669"/>
    <property type="project" value="UniProtKB-UniRule"/>
</dbReference>
<dbReference type="SUPFAM" id="SSF56059">
    <property type="entry name" value="Glutathione synthetase ATP-binding domain-like"/>
    <property type="match status" value="1"/>
</dbReference>
<dbReference type="InterPro" id="IPR011761">
    <property type="entry name" value="ATP-grasp"/>
</dbReference>
<evidence type="ECO:0000259" key="2">
    <source>
        <dbReference type="PROSITE" id="PS50975"/>
    </source>
</evidence>
<reference evidence="3" key="1">
    <citation type="journal article" date="2014" name="Genome Announc.">
        <title>Draft Genome Sequences of Three Alkaliphilic Bacillus Strains, Bacillus wakoensis JCM 9140T, Bacillus akibai JCM 9157T, and Bacillus hemicellulosilyticus JCM 9152T.</title>
        <authorList>
            <person name="Yuki M."/>
            <person name="Oshima K."/>
            <person name="Suda W."/>
            <person name="Oshida Y."/>
            <person name="Kitamura K."/>
            <person name="Iida T."/>
            <person name="Hattori M."/>
            <person name="Ohkuma M."/>
        </authorList>
    </citation>
    <scope>NUCLEOTIDE SEQUENCE [LARGE SCALE GENOMIC DNA]</scope>
    <source>
        <strain evidence="3">JCM 9152</strain>
    </source>
</reference>
<proteinExistence type="predicted"/>
<name>W4QJ35_9BACI</name>
<dbReference type="Gene3D" id="3.40.50.20">
    <property type="match status" value="1"/>
</dbReference>
<evidence type="ECO:0000256" key="1">
    <source>
        <dbReference type="PROSITE-ProRule" id="PRU00409"/>
    </source>
</evidence>
<dbReference type="AlphaFoldDB" id="W4QJ35"/>
<dbReference type="GO" id="GO:0046872">
    <property type="term" value="F:metal ion binding"/>
    <property type="evidence" value="ECO:0007669"/>
    <property type="project" value="InterPro"/>
</dbReference>
<sequence>MDKKIKILVTSIGSLVGQNIQESLEFNASIRRDKVTLIGTNSIAESPNNYKCDYCYLVPNTSTNEYELIIKEIVREVEPDLILSGRDEDTEAIYRIMESNPDLKGKVPYGNLDTLLFALDKMKTWEFSKKYKLPFAESIEVKKNSDKKSYLDFVKKVGFPLIAKPVRGYASKGVFFIRNYEDINFVLELDGYMLQEYLGDPELLETYFKLMEGPIPLFSHAPNVIHYSCHTILAPNGEIAPVFISKNEHDAGRTLGFTRVENKELEKLTLDYANALFKEGGAGPVTVQFRKDRNGKWKAQEMNMRTNGNTFPRLMLGQDDIGLIIKYFVSDFDFPILNNKDENNYLVTKSLLSNFLNSNEIETLRTTNKWTKNK</sequence>
<feature type="domain" description="ATP-grasp" evidence="2">
    <location>
        <begin position="125"/>
        <end position="329"/>
    </location>
</feature>